<dbReference type="Proteomes" id="UP001151088">
    <property type="component" value="Unassembled WGS sequence"/>
</dbReference>
<dbReference type="AlphaFoldDB" id="A0A9X2T2Y7"/>
<keyword evidence="2" id="KW-1185">Reference proteome</keyword>
<dbReference type="InterPro" id="IPR010982">
    <property type="entry name" value="Lambda_DNA-bd_dom_sf"/>
</dbReference>
<sequence length="78" mass="8230">MNAAQCRMARAALQLGVRELANLAKVAASTVARLEAGEELKPRTVEAIQSALEEAGVIFVDENGEGPGVRLRKAREGA</sequence>
<reference evidence="1" key="1">
    <citation type="submission" date="2022-08" db="EMBL/GenBank/DDBJ databases">
        <authorList>
            <person name="Li F."/>
        </authorList>
    </citation>
    <scope>NUCLEOTIDE SEQUENCE</scope>
    <source>
        <strain evidence="1">MQZ15Z-1</strain>
    </source>
</reference>
<name>A0A9X2T2Y7_9HYPH</name>
<organism evidence="1 2">
    <name type="scientific">Ancylobacter mangrovi</name>
    <dbReference type="NCBI Taxonomy" id="2972472"/>
    <lineage>
        <taxon>Bacteria</taxon>
        <taxon>Pseudomonadati</taxon>
        <taxon>Pseudomonadota</taxon>
        <taxon>Alphaproteobacteria</taxon>
        <taxon>Hyphomicrobiales</taxon>
        <taxon>Xanthobacteraceae</taxon>
        <taxon>Ancylobacter</taxon>
    </lineage>
</organism>
<evidence type="ECO:0000313" key="2">
    <source>
        <dbReference type="Proteomes" id="UP001151088"/>
    </source>
</evidence>
<proteinExistence type="predicted"/>
<dbReference type="Gene3D" id="1.10.260.40">
    <property type="entry name" value="lambda repressor-like DNA-binding domains"/>
    <property type="match status" value="1"/>
</dbReference>
<dbReference type="GO" id="GO:0003677">
    <property type="term" value="F:DNA binding"/>
    <property type="evidence" value="ECO:0007669"/>
    <property type="project" value="InterPro"/>
</dbReference>
<protein>
    <submittedName>
        <fullName evidence="1">Transcriptional regulator</fullName>
    </submittedName>
</protein>
<dbReference type="SUPFAM" id="SSF47413">
    <property type="entry name" value="lambda repressor-like DNA-binding domains"/>
    <property type="match status" value="1"/>
</dbReference>
<accession>A0A9X2T2Y7</accession>
<dbReference type="EMBL" id="JANTHZ010000001">
    <property type="protein sequence ID" value="MCS0494346.1"/>
    <property type="molecule type" value="Genomic_DNA"/>
</dbReference>
<evidence type="ECO:0000313" key="1">
    <source>
        <dbReference type="EMBL" id="MCS0494346.1"/>
    </source>
</evidence>
<gene>
    <name evidence="1" type="ORF">NVS89_04495</name>
</gene>
<comment type="caution">
    <text evidence="1">The sequence shown here is derived from an EMBL/GenBank/DDBJ whole genome shotgun (WGS) entry which is preliminary data.</text>
</comment>